<comment type="caution">
    <text evidence="5">The sequence shown here is derived from an EMBL/GenBank/DDBJ whole genome shotgun (WGS) entry which is preliminary data.</text>
</comment>
<dbReference type="GO" id="GO:0004372">
    <property type="term" value="F:glycine hydroxymethyltransferase activity"/>
    <property type="evidence" value="ECO:0007669"/>
    <property type="project" value="TreeGrafter"/>
</dbReference>
<dbReference type="InterPro" id="IPR015424">
    <property type="entry name" value="PyrdxlP-dep_Trfase"/>
</dbReference>
<dbReference type="InterPro" id="IPR015421">
    <property type="entry name" value="PyrdxlP-dep_Trfase_major"/>
</dbReference>
<dbReference type="Gene3D" id="3.90.1150.10">
    <property type="entry name" value="Aspartate Aminotransferase, domain 1"/>
    <property type="match status" value="1"/>
</dbReference>
<dbReference type="InterPro" id="IPR015422">
    <property type="entry name" value="PyrdxlP-dep_Trfase_small"/>
</dbReference>
<dbReference type="GO" id="GO:0019264">
    <property type="term" value="P:glycine biosynthetic process from serine"/>
    <property type="evidence" value="ECO:0007669"/>
    <property type="project" value="TreeGrafter"/>
</dbReference>
<dbReference type="GO" id="GO:0005737">
    <property type="term" value="C:cytoplasm"/>
    <property type="evidence" value="ECO:0007669"/>
    <property type="project" value="TreeGrafter"/>
</dbReference>
<dbReference type="RefSeq" id="WP_127831085.1">
    <property type="nucleotide sequence ID" value="NZ_RZYA01000015.1"/>
</dbReference>
<dbReference type="OrthoDB" id="9803871at2"/>
<gene>
    <name evidence="5" type="ORF">EOT10_27820</name>
</gene>
<protein>
    <recommendedName>
        <fullName evidence="4">Serine hydroxymethyltransferase-like domain-containing protein</fullName>
    </recommendedName>
</protein>
<comment type="similarity">
    <text evidence="2">Belongs to the SHMT family.</text>
</comment>
<dbReference type="PANTHER" id="PTHR11680:SF35">
    <property type="entry name" value="SERINE HYDROXYMETHYLTRANSFERASE 1"/>
    <property type="match status" value="1"/>
</dbReference>
<evidence type="ECO:0000256" key="3">
    <source>
        <dbReference type="ARBA" id="ARBA00022898"/>
    </source>
</evidence>
<keyword evidence="6" id="KW-1185">Reference proteome</keyword>
<proteinExistence type="inferred from homology"/>
<dbReference type="SUPFAM" id="SSF53383">
    <property type="entry name" value="PLP-dependent transferases"/>
    <property type="match status" value="1"/>
</dbReference>
<dbReference type="Proteomes" id="UP000283128">
    <property type="component" value="Unassembled WGS sequence"/>
</dbReference>
<sequence>MSISAILGKISAHENRRVETVNLVASENLLSPAARAVLSSDLTHRYCIPPVDQRPAAVWDYPNQFAVRSLEQEAEKLACRALDAEVADARPLSGNNAAYILIKGLMERGEAMASVPGDCGGHFATAEICQREGVVRHDIVYDRNACAIDVEETASMCERECVKLLFLDASMQSFPYPVKELRAALPSDVIIAYDASHTMGIIAGGGFQNPLHEGADLIQGSTHKSLFGPQKALFAYRHRGDTYKTIHSTVSPLFVSNSHPHHTAVLAVALQESLDFGQPYARQVVANARALAGALHSGGAQIPFVDQHFTDCHQFVWPIGNRDEAERRWVALEAAGLHVNMVRVPFQPGKFGYRIGTSELTRRGMGVGEMAQLAAVMLDIVRNDVHSEGTQSHAEAIRQISALFPHLYYGYEESGAPLGLPV</sequence>
<keyword evidence="3" id="KW-0663">Pyridoxal phosphate</keyword>
<dbReference type="AlphaFoldDB" id="A0A3S2YVR2"/>
<evidence type="ECO:0000313" key="5">
    <source>
        <dbReference type="EMBL" id="RVU20478.1"/>
    </source>
</evidence>
<dbReference type="GO" id="GO:0046653">
    <property type="term" value="P:tetrahydrofolate metabolic process"/>
    <property type="evidence" value="ECO:0007669"/>
    <property type="project" value="TreeGrafter"/>
</dbReference>
<dbReference type="InterPro" id="IPR049943">
    <property type="entry name" value="Ser_HO-MeTrfase-like"/>
</dbReference>
<dbReference type="InterPro" id="IPR039429">
    <property type="entry name" value="SHMT-like_dom"/>
</dbReference>
<accession>A0A3S2YVR2</accession>
<comment type="cofactor">
    <cofactor evidence="1">
        <name>pyridoxal 5'-phosphate</name>
        <dbReference type="ChEBI" id="CHEBI:597326"/>
    </cofactor>
</comment>
<evidence type="ECO:0000256" key="2">
    <source>
        <dbReference type="ARBA" id="ARBA00006376"/>
    </source>
</evidence>
<name>A0A3S2YVR2_9ACTN</name>
<dbReference type="PANTHER" id="PTHR11680">
    <property type="entry name" value="SERINE HYDROXYMETHYLTRANSFERASE"/>
    <property type="match status" value="1"/>
</dbReference>
<dbReference type="GO" id="GO:0030170">
    <property type="term" value="F:pyridoxal phosphate binding"/>
    <property type="evidence" value="ECO:0007669"/>
    <property type="project" value="TreeGrafter"/>
</dbReference>
<evidence type="ECO:0000313" key="6">
    <source>
        <dbReference type="Proteomes" id="UP000283128"/>
    </source>
</evidence>
<feature type="domain" description="Serine hydroxymethyltransferase-like" evidence="4">
    <location>
        <begin position="10"/>
        <end position="376"/>
    </location>
</feature>
<dbReference type="Gene3D" id="3.40.640.10">
    <property type="entry name" value="Type I PLP-dependent aspartate aminotransferase-like (Major domain)"/>
    <property type="match status" value="1"/>
</dbReference>
<organism evidence="5 6">
    <name type="scientific">Streptomyces antnestii</name>
    <dbReference type="NCBI Taxonomy" id="2494256"/>
    <lineage>
        <taxon>Bacteria</taxon>
        <taxon>Bacillati</taxon>
        <taxon>Actinomycetota</taxon>
        <taxon>Actinomycetes</taxon>
        <taxon>Kitasatosporales</taxon>
        <taxon>Streptomycetaceae</taxon>
        <taxon>Streptomyces</taxon>
    </lineage>
</organism>
<dbReference type="Pfam" id="PF00464">
    <property type="entry name" value="SHMT"/>
    <property type="match status" value="1"/>
</dbReference>
<dbReference type="EMBL" id="RZYA01000015">
    <property type="protein sequence ID" value="RVU20478.1"/>
    <property type="molecule type" value="Genomic_DNA"/>
</dbReference>
<evidence type="ECO:0000259" key="4">
    <source>
        <dbReference type="Pfam" id="PF00464"/>
    </source>
</evidence>
<reference evidence="5 6" key="1">
    <citation type="submission" date="2019-01" db="EMBL/GenBank/DDBJ databases">
        <title>Genome sequences of Streptomyces and Rhizobium isolates collected from root and soil.</title>
        <authorList>
            <person name="Chhettri S."/>
            <person name="Sevigny J.L."/>
            <person name="Sen A."/>
            <person name="Ennis N."/>
            <person name="Tisa L."/>
        </authorList>
    </citation>
    <scope>NUCLEOTIDE SEQUENCE [LARGE SCALE GENOMIC DNA]</scope>
    <source>
        <strain evidence="5 6">San01</strain>
    </source>
</reference>
<evidence type="ECO:0000256" key="1">
    <source>
        <dbReference type="ARBA" id="ARBA00001933"/>
    </source>
</evidence>